<comment type="caution">
    <text evidence="2">The sequence shown here is derived from an EMBL/GenBank/DDBJ whole genome shotgun (WGS) entry which is preliminary data.</text>
</comment>
<reference evidence="2 3" key="1">
    <citation type="submission" date="2020-08" db="EMBL/GenBank/DDBJ databases">
        <title>Genomic Encyclopedia of Type Strains, Phase IV (KMG-V): Genome sequencing to study the core and pangenomes of soil and plant-associated prokaryotes.</title>
        <authorList>
            <person name="Whitman W."/>
        </authorList>
    </citation>
    <scope>NUCLEOTIDE SEQUENCE [LARGE SCALE GENOMIC DNA]</scope>
    <source>
        <strain evidence="2 3">SEMIA 4060</strain>
    </source>
</reference>
<proteinExistence type="predicted"/>
<keyword evidence="1" id="KW-0472">Membrane</keyword>
<feature type="transmembrane region" description="Helical" evidence="1">
    <location>
        <begin position="20"/>
        <end position="39"/>
    </location>
</feature>
<organism evidence="2 3">
    <name type="scientific">Rhizobium lusitanum</name>
    <dbReference type="NCBI Taxonomy" id="293958"/>
    <lineage>
        <taxon>Bacteria</taxon>
        <taxon>Pseudomonadati</taxon>
        <taxon>Pseudomonadota</taxon>
        <taxon>Alphaproteobacteria</taxon>
        <taxon>Hyphomicrobiales</taxon>
        <taxon>Rhizobiaceae</taxon>
        <taxon>Rhizobium/Agrobacterium group</taxon>
        <taxon>Rhizobium</taxon>
    </lineage>
</organism>
<keyword evidence="1" id="KW-1133">Transmembrane helix</keyword>
<accession>A0A7X0IQ15</accession>
<evidence type="ECO:0000256" key="1">
    <source>
        <dbReference type="SAM" id="Phobius"/>
    </source>
</evidence>
<dbReference type="EMBL" id="JACHBG010000004">
    <property type="protein sequence ID" value="MBB6485059.1"/>
    <property type="molecule type" value="Genomic_DNA"/>
</dbReference>
<sequence>MGYDWDGAKTRRIQKLKYGISLFLFTISLAAPTIFFLHFH</sequence>
<gene>
    <name evidence="2" type="ORF">GGD46_002339</name>
</gene>
<protein>
    <submittedName>
        <fullName evidence="2">Uncharacterized protein</fullName>
    </submittedName>
</protein>
<evidence type="ECO:0000313" key="2">
    <source>
        <dbReference type="EMBL" id="MBB6485059.1"/>
    </source>
</evidence>
<dbReference type="Proteomes" id="UP000565576">
    <property type="component" value="Unassembled WGS sequence"/>
</dbReference>
<dbReference type="AlphaFoldDB" id="A0A7X0IQ15"/>
<name>A0A7X0IQ15_9HYPH</name>
<keyword evidence="1" id="KW-0812">Transmembrane</keyword>
<evidence type="ECO:0000313" key="3">
    <source>
        <dbReference type="Proteomes" id="UP000565576"/>
    </source>
</evidence>